<dbReference type="PANTHER" id="PTHR31131">
    <property type="entry name" value="CHROMOSOME 1, WHOLE GENOME SHOTGUN SEQUENCE"/>
    <property type="match status" value="1"/>
</dbReference>
<evidence type="ECO:0000313" key="4">
    <source>
        <dbReference type="Proteomes" id="UP000054166"/>
    </source>
</evidence>
<dbReference type="Proteomes" id="UP000054166">
    <property type="component" value="Unassembled WGS sequence"/>
</dbReference>
<dbReference type="OrthoDB" id="58529at2759"/>
<keyword evidence="4" id="KW-1185">Reference proteome</keyword>
<dbReference type="AlphaFoldDB" id="A0A0C3G4M6"/>
<name>A0A0C3G4M6_PILCF</name>
<feature type="compositionally biased region" description="Polar residues" evidence="1">
    <location>
        <begin position="373"/>
        <end position="404"/>
    </location>
</feature>
<dbReference type="Pfam" id="PF13840">
    <property type="entry name" value="ACT_7"/>
    <property type="match status" value="1"/>
</dbReference>
<evidence type="ECO:0000313" key="3">
    <source>
        <dbReference type="EMBL" id="KIM91190.1"/>
    </source>
</evidence>
<feature type="compositionally biased region" description="Low complexity" evidence="1">
    <location>
        <begin position="249"/>
        <end position="271"/>
    </location>
</feature>
<organism evidence="3 4">
    <name type="scientific">Piloderma croceum (strain F 1598)</name>
    <dbReference type="NCBI Taxonomy" id="765440"/>
    <lineage>
        <taxon>Eukaryota</taxon>
        <taxon>Fungi</taxon>
        <taxon>Dikarya</taxon>
        <taxon>Basidiomycota</taxon>
        <taxon>Agaricomycotina</taxon>
        <taxon>Agaricomycetes</taxon>
        <taxon>Agaricomycetidae</taxon>
        <taxon>Atheliales</taxon>
        <taxon>Atheliaceae</taxon>
        <taxon>Piloderma</taxon>
    </lineage>
</organism>
<evidence type="ECO:0000259" key="2">
    <source>
        <dbReference type="Pfam" id="PF13840"/>
    </source>
</evidence>
<feature type="region of interest" description="Disordered" evidence="1">
    <location>
        <begin position="336"/>
        <end position="404"/>
    </location>
</feature>
<feature type="compositionally biased region" description="Polar residues" evidence="1">
    <location>
        <begin position="236"/>
        <end position="248"/>
    </location>
</feature>
<proteinExistence type="predicted"/>
<evidence type="ECO:0000256" key="1">
    <source>
        <dbReference type="SAM" id="MobiDB-lite"/>
    </source>
</evidence>
<dbReference type="InterPro" id="IPR045865">
    <property type="entry name" value="ACT-like_dom_sf"/>
</dbReference>
<dbReference type="PANTHER" id="PTHR31131:SF6">
    <property type="entry name" value="CASTOR ACT DOMAIN-CONTAINING PROTEIN"/>
    <property type="match status" value="1"/>
</dbReference>
<accession>A0A0C3G4M6</accession>
<dbReference type="GO" id="GO:0006520">
    <property type="term" value="P:amino acid metabolic process"/>
    <property type="evidence" value="ECO:0007669"/>
    <property type="project" value="UniProtKB-ARBA"/>
</dbReference>
<feature type="domain" description="CASTOR ACT" evidence="2">
    <location>
        <begin position="108"/>
        <end position="169"/>
    </location>
</feature>
<dbReference type="EMBL" id="KN832972">
    <property type="protein sequence ID" value="KIM91190.1"/>
    <property type="molecule type" value="Genomic_DNA"/>
</dbReference>
<dbReference type="GO" id="GO:0046394">
    <property type="term" value="P:carboxylic acid biosynthetic process"/>
    <property type="evidence" value="ECO:0007669"/>
    <property type="project" value="UniProtKB-ARBA"/>
</dbReference>
<reference evidence="3 4" key="1">
    <citation type="submission" date="2014-04" db="EMBL/GenBank/DDBJ databases">
        <authorList>
            <consortium name="DOE Joint Genome Institute"/>
            <person name="Kuo A."/>
            <person name="Tarkka M."/>
            <person name="Buscot F."/>
            <person name="Kohler A."/>
            <person name="Nagy L.G."/>
            <person name="Floudas D."/>
            <person name="Copeland A."/>
            <person name="Barry K.W."/>
            <person name="Cichocki N."/>
            <person name="Veneault-Fourrey C."/>
            <person name="LaButti K."/>
            <person name="Lindquist E.A."/>
            <person name="Lipzen A."/>
            <person name="Lundell T."/>
            <person name="Morin E."/>
            <person name="Murat C."/>
            <person name="Sun H."/>
            <person name="Tunlid A."/>
            <person name="Henrissat B."/>
            <person name="Grigoriev I.V."/>
            <person name="Hibbett D.S."/>
            <person name="Martin F."/>
            <person name="Nordberg H.P."/>
            <person name="Cantor M.N."/>
            <person name="Hua S.X."/>
        </authorList>
    </citation>
    <scope>NUCLEOTIDE SEQUENCE [LARGE SCALE GENOMIC DNA]</scope>
    <source>
        <strain evidence="3 4">F 1598</strain>
    </source>
</reference>
<dbReference type="InParanoid" id="A0A0C3G4M6"/>
<dbReference type="SUPFAM" id="SSF55021">
    <property type="entry name" value="ACT-like"/>
    <property type="match status" value="1"/>
</dbReference>
<gene>
    <name evidence="3" type="ORF">PILCRDRAFT_811702</name>
</gene>
<reference evidence="4" key="2">
    <citation type="submission" date="2015-01" db="EMBL/GenBank/DDBJ databases">
        <title>Evolutionary Origins and Diversification of the Mycorrhizal Mutualists.</title>
        <authorList>
            <consortium name="DOE Joint Genome Institute"/>
            <consortium name="Mycorrhizal Genomics Consortium"/>
            <person name="Kohler A."/>
            <person name="Kuo A."/>
            <person name="Nagy L.G."/>
            <person name="Floudas D."/>
            <person name="Copeland A."/>
            <person name="Barry K.W."/>
            <person name="Cichocki N."/>
            <person name="Veneault-Fourrey C."/>
            <person name="LaButti K."/>
            <person name="Lindquist E.A."/>
            <person name="Lipzen A."/>
            <person name="Lundell T."/>
            <person name="Morin E."/>
            <person name="Murat C."/>
            <person name="Riley R."/>
            <person name="Ohm R."/>
            <person name="Sun H."/>
            <person name="Tunlid A."/>
            <person name="Henrissat B."/>
            <person name="Grigoriev I.V."/>
            <person name="Hibbett D.S."/>
            <person name="Martin F."/>
        </authorList>
    </citation>
    <scope>NUCLEOTIDE SEQUENCE [LARGE SCALE GENOMIC DNA]</scope>
    <source>
        <strain evidence="4">F 1598</strain>
    </source>
</reference>
<protein>
    <recommendedName>
        <fullName evidence="2">CASTOR ACT domain-containing protein</fullName>
    </recommendedName>
</protein>
<dbReference type="Gene3D" id="3.30.2130.10">
    <property type="entry name" value="VC0802-like"/>
    <property type="match status" value="2"/>
</dbReference>
<dbReference type="InterPro" id="IPR051719">
    <property type="entry name" value="CASTOR_mTORC1"/>
</dbReference>
<feature type="region of interest" description="Disordered" evidence="1">
    <location>
        <begin position="236"/>
        <end position="273"/>
    </location>
</feature>
<dbReference type="InterPro" id="IPR027795">
    <property type="entry name" value="CASTOR_ACT_dom"/>
</dbReference>
<dbReference type="HOGENOM" id="CLU_026801_0_0_1"/>
<sequence>MTAFAHSFNSMQVTISLLPVSLSLVHIPRSRLPQLSHPVLKQILQPSPTFLNITCNEIELSLFAEHRVLADFELIARDDRRRQRSRSGSGSSRKNVSRSFVEPVEISYERWNVLQIDSHADQLDKAGARVHELSAPLAEAGISILYQSSYMSDFILVKESRLQEVMGLLGSTGFDLYSSDPNLLTSNMVSPVLSPVSADGFSSETDLGANITTGSGAVLTRTRSGTDTSMSNLASALQQSRVNSQTAPTDETVQTTSTSSQTRSKSHSPTSGEVRVLTPDLACVGLSDDNVENWSLKILKLVAFPELIPAANISQSETTGPEDWYTGTYTVAGGQHPLFEPFTTISTPPDRGRREISPSSSSSSSGEDGYFSHSPTGDNSNTSLATSRSYPDLTKSSANISPSFKPTTKRLITPLLPIGPVADALRLDSNETEVSKVPSSSRQSTVGFFSFTRTSEGSSLTTDVSLLASLFPPNERHMVICSGELDSVDKTTADDQLDEDEDDDENSDGILKCLQIDLRRFGLDKHGLVNRFSRVLEEDGINHMYSSTFKTANLLVGKRYASRAQSLLRSC</sequence>